<dbReference type="PANTHER" id="PTHR46847">
    <property type="entry name" value="D-ALLOSE-BINDING PERIPLASMIC PROTEIN-RELATED"/>
    <property type="match status" value="1"/>
</dbReference>
<keyword evidence="3 4" id="KW-0732">Signal</keyword>
<dbReference type="SUPFAM" id="SSF53822">
    <property type="entry name" value="Periplasmic binding protein-like I"/>
    <property type="match status" value="1"/>
</dbReference>
<evidence type="ECO:0000313" key="8">
    <source>
        <dbReference type="Proteomes" id="UP000254958"/>
    </source>
</evidence>
<dbReference type="CDD" id="cd01536">
    <property type="entry name" value="PBP1_ABC_sugar_binding-like"/>
    <property type="match status" value="1"/>
</dbReference>
<feature type="signal peptide" evidence="4">
    <location>
        <begin position="1"/>
        <end position="23"/>
    </location>
</feature>
<protein>
    <submittedName>
        <fullName evidence="7">Monosaccharide ABC transporter substrate-binding protein (CUT2 family)</fullName>
    </submittedName>
    <submittedName>
        <fullName evidence="6">Sugar ABC transporter substrate-binding protein</fullName>
    </submittedName>
</protein>
<gene>
    <name evidence="7" type="ORF">C7453_11360</name>
    <name evidence="6" type="ORF">HLH32_17365</name>
</gene>
<evidence type="ECO:0000256" key="1">
    <source>
        <dbReference type="ARBA" id="ARBA00004196"/>
    </source>
</evidence>
<dbReference type="RefSeq" id="WP_141288997.1">
    <property type="nucleotide sequence ID" value="NZ_BJMI01000018.1"/>
</dbReference>
<evidence type="ECO:0000256" key="2">
    <source>
        <dbReference type="ARBA" id="ARBA00007639"/>
    </source>
</evidence>
<evidence type="ECO:0000313" key="7">
    <source>
        <dbReference type="EMBL" id="RDI36108.1"/>
    </source>
</evidence>
<dbReference type="OrthoDB" id="3600104at2"/>
<sequence>MTWYRCFLMFVLVSGVWCGGVFAAHGAPPQHRWRIAFLAAGAQNGYNQSVWNGILAAAARAGNVDVRLFDGGFDSTLQYNQVEDVVASHHYDGIILFPNDTVSIASAVAEAAALGMPTVALNFPIGPDLEQITPQARGVVSTVATAPAVMARRQAEDVGLHCRARPVCNILLLIGQKVYPFDQLRYRVYRQTLASFPNVRIVATIEGQYDAGTAMNGVLDRLQVDRHIDAVLSTADIQTIGAEMAFKSYGIDPAGLYLSSAGGSGIGVRAVREGRWAVTYGTLTRSMGEAALDAIVGAVSGRKIPPVIDADSLSPLPPLWTRDILLAHPAFQAQWAG</sequence>
<dbReference type="EMBL" id="JABEQI010000015">
    <property type="protein sequence ID" value="MBB2188110.1"/>
    <property type="molecule type" value="Genomic_DNA"/>
</dbReference>
<dbReference type="Pfam" id="PF13407">
    <property type="entry name" value="Peripla_BP_4"/>
    <property type="match status" value="1"/>
</dbReference>
<dbReference type="EMBL" id="QQAW01000013">
    <property type="protein sequence ID" value="RDI36108.1"/>
    <property type="molecule type" value="Genomic_DNA"/>
</dbReference>
<evidence type="ECO:0000259" key="5">
    <source>
        <dbReference type="Pfam" id="PF13407"/>
    </source>
</evidence>
<evidence type="ECO:0000313" key="6">
    <source>
        <dbReference type="EMBL" id="MBB2188110.1"/>
    </source>
</evidence>
<evidence type="ECO:0000256" key="3">
    <source>
        <dbReference type="ARBA" id="ARBA00022729"/>
    </source>
</evidence>
<dbReference type="GO" id="GO:0030246">
    <property type="term" value="F:carbohydrate binding"/>
    <property type="evidence" value="ECO:0007669"/>
    <property type="project" value="UniProtKB-ARBA"/>
</dbReference>
<dbReference type="GO" id="GO:0030313">
    <property type="term" value="C:cell envelope"/>
    <property type="evidence" value="ECO:0007669"/>
    <property type="project" value="UniProtKB-SubCell"/>
</dbReference>
<organism evidence="7 8">
    <name type="scientific">Gluconacetobacter liquefaciens</name>
    <name type="common">Acetobacter liquefaciens</name>
    <dbReference type="NCBI Taxonomy" id="89584"/>
    <lineage>
        <taxon>Bacteria</taxon>
        <taxon>Pseudomonadati</taxon>
        <taxon>Pseudomonadota</taxon>
        <taxon>Alphaproteobacteria</taxon>
        <taxon>Acetobacterales</taxon>
        <taxon>Acetobacteraceae</taxon>
        <taxon>Gluconacetobacter</taxon>
    </lineage>
</organism>
<dbReference type="InterPro" id="IPR028082">
    <property type="entry name" value="Peripla_BP_I"/>
</dbReference>
<proteinExistence type="inferred from homology"/>
<name>A0A370FXE8_GLULI</name>
<dbReference type="Proteomes" id="UP000562982">
    <property type="component" value="Unassembled WGS sequence"/>
</dbReference>
<reference evidence="7 8" key="1">
    <citation type="submission" date="2018-07" db="EMBL/GenBank/DDBJ databases">
        <title>Genomic Encyclopedia of Type Strains, Phase IV (KMG-IV): sequencing the most valuable type-strain genomes for metagenomic binning, comparative biology and taxonomic classification.</title>
        <authorList>
            <person name="Goeker M."/>
        </authorList>
    </citation>
    <scope>NUCLEOTIDE SEQUENCE [LARGE SCALE GENOMIC DNA]</scope>
    <source>
        <strain evidence="7 8">DSM 5603</strain>
    </source>
</reference>
<dbReference type="AlphaFoldDB" id="A0A370FXE8"/>
<keyword evidence="8" id="KW-1185">Reference proteome</keyword>
<dbReference type="Proteomes" id="UP000254958">
    <property type="component" value="Unassembled WGS sequence"/>
</dbReference>
<dbReference type="Gene3D" id="3.40.50.2300">
    <property type="match status" value="2"/>
</dbReference>
<comment type="similarity">
    <text evidence="2">Belongs to the bacterial solute-binding protein 2 family.</text>
</comment>
<feature type="chain" id="PRO_5044585184" evidence="4">
    <location>
        <begin position="24"/>
        <end position="337"/>
    </location>
</feature>
<reference evidence="6 9" key="2">
    <citation type="submission" date="2020-04" db="EMBL/GenBank/DDBJ databases">
        <title>Description of novel Gluconacetobacter.</title>
        <authorList>
            <person name="Sombolestani A."/>
        </authorList>
    </citation>
    <scope>NUCLEOTIDE SEQUENCE [LARGE SCALE GENOMIC DNA]</scope>
    <source>
        <strain evidence="6 9">LMG 1382</strain>
    </source>
</reference>
<dbReference type="PANTHER" id="PTHR46847:SF1">
    <property type="entry name" value="D-ALLOSE-BINDING PERIPLASMIC PROTEIN-RELATED"/>
    <property type="match status" value="1"/>
</dbReference>
<dbReference type="InterPro" id="IPR025997">
    <property type="entry name" value="SBP_2_dom"/>
</dbReference>
<evidence type="ECO:0000256" key="4">
    <source>
        <dbReference type="SAM" id="SignalP"/>
    </source>
</evidence>
<comment type="subcellular location">
    <subcellularLocation>
        <location evidence="1">Cell envelope</location>
    </subcellularLocation>
</comment>
<accession>A0A370FXE8</accession>
<comment type="caution">
    <text evidence="7">The sequence shown here is derived from an EMBL/GenBank/DDBJ whole genome shotgun (WGS) entry which is preliminary data.</text>
</comment>
<feature type="domain" description="Periplasmic binding protein" evidence="5">
    <location>
        <begin position="35"/>
        <end position="303"/>
    </location>
</feature>
<evidence type="ECO:0000313" key="9">
    <source>
        <dbReference type="Proteomes" id="UP000562982"/>
    </source>
</evidence>